<dbReference type="EMBL" id="CCYD01000523">
    <property type="protein sequence ID" value="CEG40686.1"/>
    <property type="molecule type" value="Genomic_DNA"/>
</dbReference>
<dbReference type="GeneID" id="36405926"/>
<keyword evidence="2" id="KW-1185">Reference proteome</keyword>
<evidence type="ECO:0000313" key="1">
    <source>
        <dbReference type="EMBL" id="CEG40686.1"/>
    </source>
</evidence>
<reference evidence="2" key="1">
    <citation type="submission" date="2014-09" db="EMBL/GenBank/DDBJ databases">
        <authorList>
            <person name="Sharma Rahul"/>
            <person name="Thines Marco"/>
        </authorList>
    </citation>
    <scope>NUCLEOTIDE SEQUENCE [LARGE SCALE GENOMIC DNA]</scope>
</reference>
<protein>
    <submittedName>
        <fullName evidence="1">Uncharacterized protein</fullName>
    </submittedName>
</protein>
<evidence type="ECO:0000313" key="2">
    <source>
        <dbReference type="Proteomes" id="UP000054928"/>
    </source>
</evidence>
<dbReference type="AlphaFoldDB" id="A0A0P1AIF7"/>
<name>A0A0P1AIF7_PLAHL</name>
<organism evidence="1 2">
    <name type="scientific">Plasmopara halstedii</name>
    <name type="common">Downy mildew of sunflower</name>
    <dbReference type="NCBI Taxonomy" id="4781"/>
    <lineage>
        <taxon>Eukaryota</taxon>
        <taxon>Sar</taxon>
        <taxon>Stramenopiles</taxon>
        <taxon>Oomycota</taxon>
        <taxon>Peronosporomycetes</taxon>
        <taxon>Peronosporales</taxon>
        <taxon>Peronosporaceae</taxon>
        <taxon>Plasmopara</taxon>
    </lineage>
</organism>
<accession>A0A0P1AIF7</accession>
<dbReference type="RefSeq" id="XP_024577055.1">
    <property type="nucleotide sequence ID" value="XM_024726372.1"/>
</dbReference>
<dbReference type="Proteomes" id="UP000054928">
    <property type="component" value="Unassembled WGS sequence"/>
</dbReference>
<proteinExistence type="predicted"/>
<sequence length="81" mass="8864">MKWKIQTEFPSFPSLTPTNFGEDDPELIVFAPLTKSANIKAISWGALATALTLKKLKFSQIKTILTLLMQRAAGAAEIRSG</sequence>